<dbReference type="AlphaFoldDB" id="A0A154MX74"/>
<evidence type="ECO:0000256" key="4">
    <source>
        <dbReference type="SAM" id="Phobius"/>
    </source>
</evidence>
<evidence type="ECO:0000313" key="6">
    <source>
        <dbReference type="EMBL" id="KZB88347.1"/>
    </source>
</evidence>
<evidence type="ECO:0000256" key="1">
    <source>
        <dbReference type="ARBA" id="ARBA00001974"/>
    </source>
</evidence>
<dbReference type="InterPro" id="IPR002938">
    <property type="entry name" value="FAD-bd"/>
</dbReference>
<keyword evidence="4" id="KW-1133">Transmembrane helix</keyword>
<name>A0A154MX74_9PSEU</name>
<dbReference type="Pfam" id="PF21274">
    <property type="entry name" value="Rng_hyd_C"/>
    <property type="match status" value="1"/>
</dbReference>
<dbReference type="EMBL" id="LOBU02000001">
    <property type="protein sequence ID" value="OKA11458.1"/>
    <property type="molecule type" value="Genomic_DNA"/>
</dbReference>
<dbReference type="SUPFAM" id="SSF51905">
    <property type="entry name" value="FAD/NAD(P)-binding domain"/>
    <property type="match status" value="1"/>
</dbReference>
<dbReference type="Proteomes" id="UP000186883">
    <property type="component" value="Unassembled WGS sequence"/>
</dbReference>
<gene>
    <name evidence="7" type="ORF">ATP06_0200980</name>
    <name evidence="6" type="ORF">AVL48_20590</name>
</gene>
<dbReference type="EMBL" id="LQCI01000002">
    <property type="protein sequence ID" value="KZB88347.1"/>
    <property type="molecule type" value="Genomic_DNA"/>
</dbReference>
<keyword evidence="6" id="KW-0503">Monooxygenase</keyword>
<comment type="cofactor">
    <cofactor evidence="1">
        <name>FAD</name>
        <dbReference type="ChEBI" id="CHEBI:57692"/>
    </cofactor>
</comment>
<dbReference type="RefSeq" id="WP_061983625.1">
    <property type="nucleotide sequence ID" value="NZ_FOPQ01000004.1"/>
</dbReference>
<organism evidence="6 8">
    <name type="scientific">Amycolatopsis regifaucium</name>
    <dbReference type="NCBI Taxonomy" id="546365"/>
    <lineage>
        <taxon>Bacteria</taxon>
        <taxon>Bacillati</taxon>
        <taxon>Actinomycetota</taxon>
        <taxon>Actinomycetes</taxon>
        <taxon>Pseudonocardiales</taxon>
        <taxon>Pseudonocardiaceae</taxon>
        <taxon>Amycolatopsis</taxon>
    </lineage>
</organism>
<dbReference type="PRINTS" id="PR00420">
    <property type="entry name" value="RNGMNOXGNASE"/>
</dbReference>
<sequence>MAVEERVPVLVVGGGLVGLATTLFLAEQGVRTLLVDRHPGASIQGRARGINQRTMEIYRALGLEGAIREAGKPFEDDWGVARCDTLAGEWHWLFNDDAPRIWPNLSPGEFCQADQSAVEPILIDAARERGAEHRFNTELVSIVTDDNGATAVIRDRQTGVEETVSADYVVAADGHRSPIREQLGIHRTGPGVIQHSVSIVFRADLSEFVPKPALFWIIVNDKVGAGLVTTAQPNRWGMSVGYDPAAGQSIADFTTERCIADVRAAIGRDDLEVEIEDVAAWEQAIGIADQYRSGRVFLAGDAAHVWPPAGAMGANTGVQDGYNLAWKIAGVVHGWAGDDLLDSYHVERHTVAVELSDLVVNRQMKRNSAEVEDDTTDDQLWAFGQRYWSSAVIGAEHDTVFGDTLSKVAEPGVRAPHLWVERDGARLSTHDLFGRGFVLFTGTDGAEWVEAAAQVSDKLSVPLQAFRIGAAAAGADLADVENGWDKRYTVGAGGAALVRPDGYVAWLSPATGQPAEALTEALHTVLRNG</sequence>
<proteinExistence type="predicted"/>
<dbReference type="GO" id="GO:0071949">
    <property type="term" value="F:FAD binding"/>
    <property type="evidence" value="ECO:0007669"/>
    <property type="project" value="InterPro"/>
</dbReference>
<dbReference type="InterPro" id="IPR050641">
    <property type="entry name" value="RIFMO-like"/>
</dbReference>
<keyword evidence="2" id="KW-0285">Flavoprotein</keyword>
<dbReference type="Gene3D" id="3.50.50.60">
    <property type="entry name" value="FAD/NAD(P)-binding domain"/>
    <property type="match status" value="1"/>
</dbReference>
<keyword evidence="3" id="KW-0274">FAD</keyword>
<feature type="domain" description="FAD-binding" evidence="5">
    <location>
        <begin position="7"/>
        <end position="355"/>
    </location>
</feature>
<reference evidence="6 8" key="1">
    <citation type="submission" date="2015-12" db="EMBL/GenBank/DDBJ databases">
        <title>Amycolatopsis regifaucium genome sequencing and assembly.</title>
        <authorList>
            <person name="Mayilraj S."/>
        </authorList>
    </citation>
    <scope>NUCLEOTIDE SEQUENCE [LARGE SCALE GENOMIC DNA]</scope>
    <source>
        <strain evidence="6 8">GY080</strain>
    </source>
</reference>
<evidence type="ECO:0000313" key="9">
    <source>
        <dbReference type="Proteomes" id="UP000186883"/>
    </source>
</evidence>
<dbReference type="Gene3D" id="3.30.9.10">
    <property type="entry name" value="D-Amino Acid Oxidase, subunit A, domain 2"/>
    <property type="match status" value="1"/>
</dbReference>
<protein>
    <submittedName>
        <fullName evidence="6">FAD-binding monooxygenase</fullName>
    </submittedName>
</protein>
<evidence type="ECO:0000313" key="7">
    <source>
        <dbReference type="EMBL" id="OKA11458.1"/>
    </source>
</evidence>
<keyword evidence="9" id="KW-1185">Reference proteome</keyword>
<evidence type="ECO:0000256" key="2">
    <source>
        <dbReference type="ARBA" id="ARBA00022630"/>
    </source>
</evidence>
<keyword evidence="4" id="KW-0812">Transmembrane</keyword>
<reference evidence="7 9" key="2">
    <citation type="submission" date="2016-11" db="EMBL/GenBank/DDBJ databases">
        <title>Genome sequencing of Amycolatopsis regifaucium.</title>
        <authorList>
            <person name="Mayilraj S."/>
            <person name="Kaur N."/>
        </authorList>
    </citation>
    <scope>NUCLEOTIDE SEQUENCE [LARGE SCALE GENOMIC DNA]</scope>
    <source>
        <strain evidence="7 9">GY080</strain>
    </source>
</reference>
<evidence type="ECO:0000259" key="5">
    <source>
        <dbReference type="Pfam" id="PF01494"/>
    </source>
</evidence>
<evidence type="ECO:0000313" key="8">
    <source>
        <dbReference type="Proteomes" id="UP000076321"/>
    </source>
</evidence>
<evidence type="ECO:0000256" key="3">
    <source>
        <dbReference type="ARBA" id="ARBA00022827"/>
    </source>
</evidence>
<comment type="caution">
    <text evidence="6">The sequence shown here is derived from an EMBL/GenBank/DDBJ whole genome shotgun (WGS) entry which is preliminary data.</text>
</comment>
<feature type="transmembrane region" description="Helical" evidence="4">
    <location>
        <begin position="7"/>
        <end position="26"/>
    </location>
</feature>
<dbReference type="PANTHER" id="PTHR43004">
    <property type="entry name" value="TRK SYSTEM POTASSIUM UPTAKE PROTEIN"/>
    <property type="match status" value="1"/>
</dbReference>
<dbReference type="Proteomes" id="UP000076321">
    <property type="component" value="Unassembled WGS sequence"/>
</dbReference>
<dbReference type="OrthoDB" id="4246007at2"/>
<dbReference type="Pfam" id="PF01494">
    <property type="entry name" value="FAD_binding_3"/>
    <property type="match status" value="1"/>
</dbReference>
<dbReference type="PANTHER" id="PTHR43004:SF19">
    <property type="entry name" value="BINDING MONOOXYGENASE, PUTATIVE (JCVI)-RELATED"/>
    <property type="match status" value="1"/>
</dbReference>
<accession>A0A154MX74</accession>
<dbReference type="InterPro" id="IPR036188">
    <property type="entry name" value="FAD/NAD-bd_sf"/>
</dbReference>
<dbReference type="Gene3D" id="3.40.30.120">
    <property type="match status" value="1"/>
</dbReference>
<keyword evidence="6" id="KW-0560">Oxidoreductase</keyword>
<keyword evidence="4" id="KW-0472">Membrane</keyword>
<dbReference type="GO" id="GO:0016709">
    <property type="term" value="F:oxidoreductase activity, acting on paired donors, with incorporation or reduction of molecular oxygen, NAD(P)H as one donor, and incorporation of one atom of oxygen"/>
    <property type="evidence" value="ECO:0007669"/>
    <property type="project" value="UniProtKB-ARBA"/>
</dbReference>